<proteinExistence type="predicted"/>
<organism evidence="1 2">
    <name type="scientific">Mediterraneibacter gnavus (strain ATCC 29149 / DSM 114966 / JCM 6515 / VPI C7-9)</name>
    <name type="common">Ruminococcus gnavus</name>
    <dbReference type="NCBI Taxonomy" id="411470"/>
    <lineage>
        <taxon>Bacteria</taxon>
        <taxon>Bacillati</taxon>
        <taxon>Bacillota</taxon>
        <taxon>Clostridia</taxon>
        <taxon>Lachnospirales</taxon>
        <taxon>Lachnospiraceae</taxon>
        <taxon>Mediterraneibacter</taxon>
    </lineage>
</organism>
<name>A7AXU1_MEDG7</name>
<dbReference type="EMBL" id="AAYG02000001">
    <property type="protein sequence ID" value="EDN79592.1"/>
    <property type="molecule type" value="Genomic_DNA"/>
</dbReference>
<dbReference type="Proteomes" id="UP000004410">
    <property type="component" value="Unassembled WGS sequence"/>
</dbReference>
<gene>
    <name evidence="1" type="ORF">RUMGNA_00106</name>
</gene>
<sequence length="70" mass="7735">MKLGKKGSIHTKEEVRHMAVSMAVVPLLKGEAATKIVDDFKSSKLKPFTDDQRKKTNAKVAEILKGKRNG</sequence>
<evidence type="ECO:0000313" key="1">
    <source>
        <dbReference type="EMBL" id="EDN79592.1"/>
    </source>
</evidence>
<accession>A7AXU1</accession>
<reference evidence="1 2" key="1">
    <citation type="submission" date="2007-04" db="EMBL/GenBank/DDBJ databases">
        <authorList>
            <person name="Fulton L."/>
            <person name="Clifton S."/>
            <person name="Fulton B."/>
            <person name="Xu J."/>
            <person name="Minx P."/>
            <person name="Pepin K.H."/>
            <person name="Johnson M."/>
            <person name="Thiruvilangam P."/>
            <person name="Bhonagiri V."/>
            <person name="Nash W.E."/>
            <person name="Mardis E.R."/>
            <person name="Wilson R.K."/>
        </authorList>
    </citation>
    <scope>NUCLEOTIDE SEQUENCE [LARGE SCALE GENOMIC DNA]</scope>
    <source>
        <strain evidence="1 2">ATCC 29149</strain>
    </source>
</reference>
<protein>
    <submittedName>
        <fullName evidence="1">Uncharacterized protein</fullName>
    </submittedName>
</protein>
<dbReference type="PaxDb" id="411470-RUMGNA_00106"/>
<evidence type="ECO:0000313" key="2">
    <source>
        <dbReference type="Proteomes" id="UP000004410"/>
    </source>
</evidence>
<comment type="caution">
    <text evidence="1">The sequence shown here is derived from an EMBL/GenBank/DDBJ whole genome shotgun (WGS) entry which is preliminary data.</text>
</comment>
<reference evidence="1 2" key="2">
    <citation type="submission" date="2007-06" db="EMBL/GenBank/DDBJ databases">
        <title>Draft genome sequence of Ruminococcus gnavus (ATCC 29149).</title>
        <authorList>
            <person name="Sudarsanam P."/>
            <person name="Ley R."/>
            <person name="Guruge J."/>
            <person name="Turnbaugh P.J."/>
            <person name="Mahowald M."/>
            <person name="Liep D."/>
            <person name="Gordon J."/>
        </authorList>
    </citation>
    <scope>NUCLEOTIDE SEQUENCE [LARGE SCALE GENOMIC DNA]</scope>
    <source>
        <strain evidence="1 2">ATCC 29149</strain>
    </source>
</reference>
<dbReference type="AlphaFoldDB" id="A7AXU1"/>